<dbReference type="AlphaFoldDB" id="A0AA35YUL6"/>
<feature type="compositionally biased region" description="Basic residues" evidence="1">
    <location>
        <begin position="67"/>
        <end position="76"/>
    </location>
</feature>
<dbReference type="EMBL" id="OX465080">
    <property type="protein sequence ID" value="CAI9280565.1"/>
    <property type="molecule type" value="Genomic_DNA"/>
</dbReference>
<sequence>MEGMASIALLLDGSISGHFVQLPESVYYQMGQSRLFVSTSYLSVKQPTTSYKNHKGRILEPVEKLKGGLRSRSPRPRYRDEYKGYRRISRSSSRDRSPPRRSRSPSRSRSPEGGGNEKASTSSPYSHGRANSRSPLQRSDSNGFPGPMGLMSTSHLEQEAAVLALSTLMTIAPAEVYAEFEKVAATKNVSAFLASVGK</sequence>
<name>A0AA35YUL6_LACSI</name>
<evidence type="ECO:0000313" key="2">
    <source>
        <dbReference type="EMBL" id="CAI9280565.1"/>
    </source>
</evidence>
<organism evidence="2 3">
    <name type="scientific">Lactuca saligna</name>
    <name type="common">Willowleaf lettuce</name>
    <dbReference type="NCBI Taxonomy" id="75948"/>
    <lineage>
        <taxon>Eukaryota</taxon>
        <taxon>Viridiplantae</taxon>
        <taxon>Streptophyta</taxon>
        <taxon>Embryophyta</taxon>
        <taxon>Tracheophyta</taxon>
        <taxon>Spermatophyta</taxon>
        <taxon>Magnoliopsida</taxon>
        <taxon>eudicotyledons</taxon>
        <taxon>Gunneridae</taxon>
        <taxon>Pentapetalae</taxon>
        <taxon>asterids</taxon>
        <taxon>campanulids</taxon>
        <taxon>Asterales</taxon>
        <taxon>Asteraceae</taxon>
        <taxon>Cichorioideae</taxon>
        <taxon>Cichorieae</taxon>
        <taxon>Lactucinae</taxon>
        <taxon>Lactuca</taxon>
    </lineage>
</organism>
<dbReference type="Proteomes" id="UP001177003">
    <property type="component" value="Chromosome 4"/>
</dbReference>
<reference evidence="2" key="1">
    <citation type="submission" date="2023-04" db="EMBL/GenBank/DDBJ databases">
        <authorList>
            <person name="Vijverberg K."/>
            <person name="Xiong W."/>
            <person name="Schranz E."/>
        </authorList>
    </citation>
    <scope>NUCLEOTIDE SEQUENCE</scope>
</reference>
<feature type="compositionally biased region" description="Polar residues" evidence="1">
    <location>
        <begin position="118"/>
        <end position="142"/>
    </location>
</feature>
<protein>
    <submittedName>
        <fullName evidence="2">Uncharacterized protein</fullName>
    </submittedName>
</protein>
<keyword evidence="3" id="KW-1185">Reference proteome</keyword>
<feature type="region of interest" description="Disordered" evidence="1">
    <location>
        <begin position="63"/>
        <end position="151"/>
    </location>
</feature>
<proteinExistence type="predicted"/>
<accession>A0AA35YUL6</accession>
<gene>
    <name evidence="2" type="ORF">LSALG_LOCUS20306</name>
</gene>
<evidence type="ECO:0000256" key="1">
    <source>
        <dbReference type="SAM" id="MobiDB-lite"/>
    </source>
</evidence>
<evidence type="ECO:0000313" key="3">
    <source>
        <dbReference type="Proteomes" id="UP001177003"/>
    </source>
</evidence>